<dbReference type="Proteomes" id="UP000078396">
    <property type="component" value="Unassembled WGS sequence"/>
</dbReference>
<name>A0A178LRB2_MYCIR</name>
<accession>A0A178LRB2</accession>
<organism evidence="2 3">
    <name type="scientific">Mycolicibacterium iranicum</name>
    <name type="common">Mycobacterium iranicum</name>
    <dbReference type="NCBI Taxonomy" id="912594"/>
    <lineage>
        <taxon>Bacteria</taxon>
        <taxon>Bacillati</taxon>
        <taxon>Actinomycetota</taxon>
        <taxon>Actinomycetes</taxon>
        <taxon>Mycobacteriales</taxon>
        <taxon>Mycobacteriaceae</taxon>
        <taxon>Mycolicibacterium</taxon>
    </lineage>
</organism>
<dbReference type="EMBL" id="LWCS01000044">
    <property type="protein sequence ID" value="OAN34290.1"/>
    <property type="molecule type" value="Genomic_DNA"/>
</dbReference>
<dbReference type="OrthoDB" id="4735035at2"/>
<evidence type="ECO:0000313" key="2">
    <source>
        <dbReference type="EMBL" id="OAN34290.1"/>
    </source>
</evidence>
<gene>
    <name evidence="2" type="ORF">A4X20_26960</name>
</gene>
<protein>
    <submittedName>
        <fullName evidence="2">Uncharacterized protein</fullName>
    </submittedName>
</protein>
<reference evidence="2 3" key="1">
    <citation type="submission" date="2016-04" db="EMBL/GenBank/DDBJ databases">
        <title>Draft Genome Sequences of Staphylococcus capitis Strain H36, S. capitis Strain H65, S. cohnii Strain H62, S. hominis Strain H69, Mycobacterium iranicum Strain H39, Plantibacter sp. Strain H53, Pseudomonas oryzihabitans Strain H72, and Microbacterium sp. Strain H83, isolated from residential settings.</title>
        <authorList>
            <person name="Lymperopoulou D."/>
            <person name="Adams R.I."/>
            <person name="Lindow S."/>
            <person name="Coil D.A."/>
            <person name="Jospin G."/>
            <person name="Eisen J.A."/>
        </authorList>
    </citation>
    <scope>NUCLEOTIDE SEQUENCE [LARGE SCALE GENOMIC DNA]</scope>
    <source>
        <strain evidence="2 3">H39</strain>
    </source>
</reference>
<evidence type="ECO:0000313" key="3">
    <source>
        <dbReference type="Proteomes" id="UP000078396"/>
    </source>
</evidence>
<proteinExistence type="predicted"/>
<sequence length="68" mass="7401">MKPSKACKGGGKSWSVNKDGKPICPGCHRAFSTVAGYGRKVRDTPLVPPHDRRGPQDVPKSGRDRRTD</sequence>
<evidence type="ECO:0000256" key="1">
    <source>
        <dbReference type="SAM" id="MobiDB-lite"/>
    </source>
</evidence>
<comment type="caution">
    <text evidence="2">The sequence shown here is derived from an EMBL/GenBank/DDBJ whole genome shotgun (WGS) entry which is preliminary data.</text>
</comment>
<feature type="region of interest" description="Disordered" evidence="1">
    <location>
        <begin position="1"/>
        <end position="21"/>
    </location>
</feature>
<feature type="region of interest" description="Disordered" evidence="1">
    <location>
        <begin position="38"/>
        <end position="68"/>
    </location>
</feature>
<dbReference type="AlphaFoldDB" id="A0A178LRB2"/>
<feature type="compositionally biased region" description="Basic and acidic residues" evidence="1">
    <location>
        <begin position="49"/>
        <end position="68"/>
    </location>
</feature>
<dbReference type="RefSeq" id="WP_064283912.1">
    <property type="nucleotide sequence ID" value="NZ_LWCS01000044.1"/>
</dbReference>